<evidence type="ECO:0000256" key="3">
    <source>
        <dbReference type="ARBA" id="ARBA00022730"/>
    </source>
</evidence>
<keyword evidence="8" id="KW-0479">Metal-binding</keyword>
<evidence type="ECO:0000256" key="5">
    <source>
        <dbReference type="ARBA" id="ARBA00022980"/>
    </source>
</evidence>
<dbReference type="Pfam" id="PF01197">
    <property type="entry name" value="Ribosomal_L31"/>
    <property type="match status" value="1"/>
</dbReference>
<feature type="binding site" evidence="8">
    <location>
        <position position="39"/>
    </location>
    <ligand>
        <name>Zn(2+)</name>
        <dbReference type="ChEBI" id="CHEBI:29105"/>
    </ligand>
</feature>
<keyword evidence="8" id="KW-0862">Zinc</keyword>
<gene>
    <name evidence="8 9" type="primary">rpmE</name>
    <name evidence="9" type="ORF">Poly30_25360</name>
</gene>
<dbReference type="PROSITE" id="PS01143">
    <property type="entry name" value="RIBOSOMAL_L31"/>
    <property type="match status" value="1"/>
</dbReference>
<dbReference type="GO" id="GO:1990904">
    <property type="term" value="C:ribonucleoprotein complex"/>
    <property type="evidence" value="ECO:0007669"/>
    <property type="project" value="UniProtKB-KW"/>
</dbReference>
<dbReference type="InterPro" id="IPR027491">
    <property type="entry name" value="Ribosomal_bL31_A"/>
</dbReference>
<evidence type="ECO:0000256" key="7">
    <source>
        <dbReference type="ARBA" id="ARBA00035687"/>
    </source>
</evidence>
<dbReference type="InterPro" id="IPR002150">
    <property type="entry name" value="Ribosomal_bL31"/>
</dbReference>
<dbReference type="InterPro" id="IPR034704">
    <property type="entry name" value="Ribosomal_bL28/bL31-like_sf"/>
</dbReference>
<proteinExistence type="inferred from homology"/>
<dbReference type="GO" id="GO:0006412">
    <property type="term" value="P:translation"/>
    <property type="evidence" value="ECO:0007669"/>
    <property type="project" value="UniProtKB-UniRule"/>
</dbReference>
<dbReference type="InterPro" id="IPR042105">
    <property type="entry name" value="Ribosomal_bL31_sf"/>
</dbReference>
<organism evidence="9 10">
    <name type="scientific">Saltatorellus ferox</name>
    <dbReference type="NCBI Taxonomy" id="2528018"/>
    <lineage>
        <taxon>Bacteria</taxon>
        <taxon>Pseudomonadati</taxon>
        <taxon>Planctomycetota</taxon>
        <taxon>Planctomycetia</taxon>
        <taxon>Planctomycetia incertae sedis</taxon>
        <taxon>Saltatorellus</taxon>
    </lineage>
</organism>
<evidence type="ECO:0000256" key="8">
    <source>
        <dbReference type="HAMAP-Rule" id="MF_00501"/>
    </source>
</evidence>
<keyword evidence="3 8" id="KW-0699">rRNA-binding</keyword>
<comment type="function">
    <text evidence="8">Binds the 23S rRNA.</text>
</comment>
<evidence type="ECO:0000256" key="2">
    <source>
        <dbReference type="ARBA" id="ARBA00011838"/>
    </source>
</evidence>
<comment type="cofactor">
    <cofactor evidence="8">
        <name>Zn(2+)</name>
        <dbReference type="ChEBI" id="CHEBI:29105"/>
    </cofactor>
    <text evidence="8">Binds 1 zinc ion per subunit.</text>
</comment>
<dbReference type="AlphaFoldDB" id="A0A518ESE6"/>
<evidence type="ECO:0000256" key="4">
    <source>
        <dbReference type="ARBA" id="ARBA00022884"/>
    </source>
</evidence>
<dbReference type="PANTHER" id="PTHR33280:SF1">
    <property type="entry name" value="LARGE RIBOSOMAL SUBUNIT PROTEIN BL31C"/>
    <property type="match status" value="1"/>
</dbReference>
<feature type="binding site" evidence="8">
    <location>
        <position position="36"/>
    </location>
    <ligand>
        <name>Zn(2+)</name>
        <dbReference type="ChEBI" id="CHEBI:29105"/>
    </ligand>
</feature>
<accession>A0A518ESE6</accession>
<keyword evidence="5 8" id="KW-0689">Ribosomal protein</keyword>
<keyword evidence="6 8" id="KW-0687">Ribonucleoprotein</keyword>
<comment type="subunit">
    <text evidence="2 8">Part of the 50S ribosomal subunit.</text>
</comment>
<dbReference type="EMBL" id="CP036434">
    <property type="protein sequence ID" value="QDV07017.1"/>
    <property type="molecule type" value="Genomic_DNA"/>
</dbReference>
<reference evidence="9 10" key="1">
    <citation type="submission" date="2019-02" db="EMBL/GenBank/DDBJ databases">
        <title>Deep-cultivation of Planctomycetes and their phenomic and genomic characterization uncovers novel biology.</title>
        <authorList>
            <person name="Wiegand S."/>
            <person name="Jogler M."/>
            <person name="Boedeker C."/>
            <person name="Pinto D."/>
            <person name="Vollmers J."/>
            <person name="Rivas-Marin E."/>
            <person name="Kohn T."/>
            <person name="Peeters S.H."/>
            <person name="Heuer A."/>
            <person name="Rast P."/>
            <person name="Oberbeckmann S."/>
            <person name="Bunk B."/>
            <person name="Jeske O."/>
            <person name="Meyerdierks A."/>
            <person name="Storesund J.E."/>
            <person name="Kallscheuer N."/>
            <person name="Luecker S."/>
            <person name="Lage O.M."/>
            <person name="Pohl T."/>
            <person name="Merkel B.J."/>
            <person name="Hornburger P."/>
            <person name="Mueller R.-W."/>
            <person name="Bruemmer F."/>
            <person name="Labrenz M."/>
            <person name="Spormann A.M."/>
            <person name="Op den Camp H."/>
            <person name="Overmann J."/>
            <person name="Amann R."/>
            <person name="Jetten M.S.M."/>
            <person name="Mascher T."/>
            <person name="Medema M.H."/>
            <person name="Devos D.P."/>
            <person name="Kaster A.-K."/>
            <person name="Ovreas L."/>
            <person name="Rohde M."/>
            <person name="Galperin M.Y."/>
            <person name="Jogler C."/>
        </authorList>
    </citation>
    <scope>NUCLEOTIDE SEQUENCE [LARGE SCALE GENOMIC DNA]</scope>
    <source>
        <strain evidence="9 10">Poly30</strain>
    </source>
</reference>
<dbReference type="PRINTS" id="PR01249">
    <property type="entry name" value="RIBOSOMALL31"/>
</dbReference>
<feature type="binding site" evidence="8">
    <location>
        <position position="16"/>
    </location>
    <ligand>
        <name>Zn(2+)</name>
        <dbReference type="ChEBI" id="CHEBI:29105"/>
    </ligand>
</feature>
<dbReference type="GO" id="GO:0003735">
    <property type="term" value="F:structural constituent of ribosome"/>
    <property type="evidence" value="ECO:0007669"/>
    <property type="project" value="InterPro"/>
</dbReference>
<dbReference type="NCBIfam" id="NF000612">
    <property type="entry name" value="PRK00019.1"/>
    <property type="match status" value="1"/>
</dbReference>
<keyword evidence="10" id="KW-1185">Reference proteome</keyword>
<evidence type="ECO:0000313" key="9">
    <source>
        <dbReference type="EMBL" id="QDV07017.1"/>
    </source>
</evidence>
<evidence type="ECO:0000256" key="6">
    <source>
        <dbReference type="ARBA" id="ARBA00023274"/>
    </source>
</evidence>
<dbReference type="GO" id="GO:0019843">
    <property type="term" value="F:rRNA binding"/>
    <property type="evidence" value="ECO:0007669"/>
    <property type="project" value="UniProtKB-KW"/>
</dbReference>
<keyword evidence="4 8" id="KW-0694">RNA-binding</keyword>
<dbReference type="NCBIfam" id="TIGR00105">
    <property type="entry name" value="L31"/>
    <property type="match status" value="1"/>
</dbReference>
<evidence type="ECO:0000313" key="10">
    <source>
        <dbReference type="Proteomes" id="UP000320390"/>
    </source>
</evidence>
<dbReference type="GO" id="GO:0046872">
    <property type="term" value="F:metal ion binding"/>
    <property type="evidence" value="ECO:0007669"/>
    <property type="project" value="UniProtKB-KW"/>
</dbReference>
<dbReference type="RefSeq" id="WP_145197717.1">
    <property type="nucleotide sequence ID" value="NZ_CP036434.1"/>
</dbReference>
<protein>
    <recommendedName>
        <fullName evidence="7 8">Large ribosomal subunit protein bL31</fullName>
    </recommendedName>
</protein>
<comment type="similarity">
    <text evidence="1 8">Belongs to the bacterial ribosomal protein bL31 family. Type A subfamily.</text>
</comment>
<name>A0A518ESE6_9BACT</name>
<dbReference type="PANTHER" id="PTHR33280">
    <property type="entry name" value="50S RIBOSOMAL PROTEIN L31, CHLOROPLASTIC"/>
    <property type="match status" value="1"/>
</dbReference>
<dbReference type="SUPFAM" id="SSF143800">
    <property type="entry name" value="L28p-like"/>
    <property type="match status" value="1"/>
</dbReference>
<feature type="binding site" evidence="8">
    <location>
        <position position="18"/>
    </location>
    <ligand>
        <name>Zn(2+)</name>
        <dbReference type="ChEBI" id="CHEBI:29105"/>
    </ligand>
</feature>
<dbReference type="HAMAP" id="MF_00501">
    <property type="entry name" value="Ribosomal_bL31_1"/>
    <property type="match status" value="1"/>
</dbReference>
<dbReference type="GO" id="GO:0005840">
    <property type="term" value="C:ribosome"/>
    <property type="evidence" value="ECO:0007669"/>
    <property type="project" value="UniProtKB-KW"/>
</dbReference>
<evidence type="ECO:0000256" key="1">
    <source>
        <dbReference type="ARBA" id="ARBA00009296"/>
    </source>
</evidence>
<sequence>MKANTHPNYVDCTVTCGCGNSFETKANVQELKIEICNVCHPFYTGNQKFVDAAGRVDRFKRKFAKKSAKTSQES</sequence>
<dbReference type="Proteomes" id="UP000320390">
    <property type="component" value="Chromosome"/>
</dbReference>
<dbReference type="Gene3D" id="4.10.830.30">
    <property type="entry name" value="Ribosomal protein L31"/>
    <property type="match status" value="1"/>
</dbReference>
<dbReference type="OrthoDB" id="9803251at2"/>